<evidence type="ECO:0000256" key="1">
    <source>
        <dbReference type="SAM" id="Phobius"/>
    </source>
</evidence>
<keyword evidence="1" id="KW-1133">Transmembrane helix</keyword>
<gene>
    <name evidence="2" type="ORF">QOZ93_002334</name>
</gene>
<reference evidence="2 3" key="1">
    <citation type="submission" date="2023-07" db="EMBL/GenBank/DDBJ databases">
        <title>Genomic Encyclopedia of Type Strains, Phase IV (KMG-IV): sequencing the most valuable type-strain genomes for metagenomic binning, comparative biology and taxonomic classification.</title>
        <authorList>
            <person name="Goeker M."/>
        </authorList>
    </citation>
    <scope>NUCLEOTIDE SEQUENCE [LARGE SCALE GENOMIC DNA]</scope>
    <source>
        <strain evidence="2 3">DSM 1400</strain>
    </source>
</reference>
<organism evidence="2 3">
    <name type="scientific">Hathewaya limosa</name>
    <name type="common">Clostridium limosum</name>
    <dbReference type="NCBI Taxonomy" id="1536"/>
    <lineage>
        <taxon>Bacteria</taxon>
        <taxon>Bacillati</taxon>
        <taxon>Bacillota</taxon>
        <taxon>Clostridia</taxon>
        <taxon>Eubacteriales</taxon>
        <taxon>Clostridiaceae</taxon>
        <taxon>Hathewaya</taxon>
    </lineage>
</organism>
<dbReference type="RefSeq" id="WP_111942166.1">
    <property type="nucleotide sequence ID" value="NZ_BAAACJ010000004.1"/>
</dbReference>
<proteinExistence type="predicted"/>
<evidence type="ECO:0000313" key="2">
    <source>
        <dbReference type="EMBL" id="MDQ0480586.1"/>
    </source>
</evidence>
<dbReference type="Proteomes" id="UP001224418">
    <property type="component" value="Unassembled WGS sequence"/>
</dbReference>
<name>A0ABU0JU07_HATLI</name>
<keyword evidence="3" id="KW-1185">Reference proteome</keyword>
<keyword evidence="1" id="KW-0812">Transmembrane</keyword>
<protein>
    <submittedName>
        <fullName evidence="2">Xanthosine utilization system XapX-like protein</fullName>
    </submittedName>
</protein>
<evidence type="ECO:0000313" key="3">
    <source>
        <dbReference type="Proteomes" id="UP001224418"/>
    </source>
</evidence>
<comment type="caution">
    <text evidence="2">The sequence shown here is derived from an EMBL/GenBank/DDBJ whole genome shotgun (WGS) entry which is preliminary data.</text>
</comment>
<feature type="transmembrane region" description="Helical" evidence="1">
    <location>
        <begin position="33"/>
        <end position="54"/>
    </location>
</feature>
<dbReference type="EMBL" id="JAUSWN010000023">
    <property type="protein sequence ID" value="MDQ0480586.1"/>
    <property type="molecule type" value="Genomic_DNA"/>
</dbReference>
<sequence>MQKYMKKYLIVFLGIVFIRFIYSLVTKAPFFDMVFFLGIVGLFIGISIVDFIVYKTGKDREE</sequence>
<accession>A0ABU0JU07</accession>
<keyword evidence="1" id="KW-0472">Membrane</keyword>